<evidence type="ECO:0000313" key="2">
    <source>
        <dbReference type="EMBL" id="GAA3213712.1"/>
    </source>
</evidence>
<accession>A0ABP6QFL2</accession>
<feature type="region of interest" description="Disordered" evidence="1">
    <location>
        <begin position="1"/>
        <end position="82"/>
    </location>
</feature>
<keyword evidence="3" id="KW-1185">Reference proteome</keyword>
<organism evidence="2 3">
    <name type="scientific">Actinocorallia longicatena</name>
    <dbReference type="NCBI Taxonomy" id="111803"/>
    <lineage>
        <taxon>Bacteria</taxon>
        <taxon>Bacillati</taxon>
        <taxon>Actinomycetota</taxon>
        <taxon>Actinomycetes</taxon>
        <taxon>Streptosporangiales</taxon>
        <taxon>Thermomonosporaceae</taxon>
        <taxon>Actinocorallia</taxon>
    </lineage>
</organism>
<evidence type="ECO:0000313" key="3">
    <source>
        <dbReference type="Proteomes" id="UP001501237"/>
    </source>
</evidence>
<feature type="compositionally biased region" description="Basic and acidic residues" evidence="1">
    <location>
        <begin position="30"/>
        <end position="40"/>
    </location>
</feature>
<feature type="compositionally biased region" description="Gly residues" evidence="1">
    <location>
        <begin position="1"/>
        <end position="10"/>
    </location>
</feature>
<feature type="compositionally biased region" description="Basic and acidic residues" evidence="1">
    <location>
        <begin position="59"/>
        <end position="82"/>
    </location>
</feature>
<protein>
    <submittedName>
        <fullName evidence="2">Uncharacterized protein</fullName>
    </submittedName>
</protein>
<gene>
    <name evidence="2" type="ORF">GCM10010468_33960</name>
</gene>
<dbReference type="Proteomes" id="UP001501237">
    <property type="component" value="Unassembled WGS sequence"/>
</dbReference>
<sequence length="98" mass="10332">MGVGTGGGQQGPDLTEIVPAHPAGVTGQMQDHRGLPDDGCRQLARMPGRTATGPGPSAERVRGVEQGQDMRAEDSARTGHHDHWLLLSEVMGEEPDGR</sequence>
<dbReference type="EMBL" id="BAAAUV010000007">
    <property type="protein sequence ID" value="GAA3213712.1"/>
    <property type="molecule type" value="Genomic_DNA"/>
</dbReference>
<reference evidence="3" key="1">
    <citation type="journal article" date="2019" name="Int. J. Syst. Evol. Microbiol.">
        <title>The Global Catalogue of Microorganisms (GCM) 10K type strain sequencing project: providing services to taxonomists for standard genome sequencing and annotation.</title>
        <authorList>
            <consortium name="The Broad Institute Genomics Platform"/>
            <consortium name="The Broad Institute Genome Sequencing Center for Infectious Disease"/>
            <person name="Wu L."/>
            <person name="Ma J."/>
        </authorList>
    </citation>
    <scope>NUCLEOTIDE SEQUENCE [LARGE SCALE GENOMIC DNA]</scope>
    <source>
        <strain evidence="3">JCM 9377</strain>
    </source>
</reference>
<name>A0ABP6QFL2_9ACTN</name>
<evidence type="ECO:0000256" key="1">
    <source>
        <dbReference type="SAM" id="MobiDB-lite"/>
    </source>
</evidence>
<proteinExistence type="predicted"/>
<comment type="caution">
    <text evidence="2">The sequence shown here is derived from an EMBL/GenBank/DDBJ whole genome shotgun (WGS) entry which is preliminary data.</text>
</comment>